<evidence type="ECO:0000256" key="1">
    <source>
        <dbReference type="SAM" id="MobiDB-lite"/>
    </source>
</evidence>
<organism evidence="2 3">
    <name type="scientific">Datura stramonium</name>
    <name type="common">Jimsonweed</name>
    <name type="synonym">Common thornapple</name>
    <dbReference type="NCBI Taxonomy" id="4076"/>
    <lineage>
        <taxon>Eukaryota</taxon>
        <taxon>Viridiplantae</taxon>
        <taxon>Streptophyta</taxon>
        <taxon>Embryophyta</taxon>
        <taxon>Tracheophyta</taxon>
        <taxon>Spermatophyta</taxon>
        <taxon>Magnoliopsida</taxon>
        <taxon>eudicotyledons</taxon>
        <taxon>Gunneridae</taxon>
        <taxon>Pentapetalae</taxon>
        <taxon>asterids</taxon>
        <taxon>lamiids</taxon>
        <taxon>Solanales</taxon>
        <taxon>Solanaceae</taxon>
        <taxon>Solanoideae</taxon>
        <taxon>Datureae</taxon>
        <taxon>Datura</taxon>
    </lineage>
</organism>
<keyword evidence="3" id="KW-1185">Reference proteome</keyword>
<dbReference type="EMBL" id="JACEIK010000107">
    <property type="protein sequence ID" value="MCD7449834.1"/>
    <property type="molecule type" value="Genomic_DNA"/>
</dbReference>
<evidence type="ECO:0000313" key="2">
    <source>
        <dbReference type="EMBL" id="MCD7449834.1"/>
    </source>
</evidence>
<feature type="compositionally biased region" description="Polar residues" evidence="1">
    <location>
        <begin position="43"/>
        <end position="54"/>
    </location>
</feature>
<dbReference type="Proteomes" id="UP000823775">
    <property type="component" value="Unassembled WGS sequence"/>
</dbReference>
<name>A0ABS8RT84_DATST</name>
<gene>
    <name evidence="2" type="ORF">HAX54_001750</name>
</gene>
<protein>
    <submittedName>
        <fullName evidence="2">Uncharacterized protein</fullName>
    </submittedName>
</protein>
<accession>A0ABS8RT84</accession>
<feature type="region of interest" description="Disordered" evidence="1">
    <location>
        <begin position="36"/>
        <end position="56"/>
    </location>
</feature>
<proteinExistence type="predicted"/>
<reference evidence="2 3" key="1">
    <citation type="journal article" date="2021" name="BMC Genomics">
        <title>Datura genome reveals duplications of psychoactive alkaloid biosynthetic genes and high mutation rate following tissue culture.</title>
        <authorList>
            <person name="Rajewski A."/>
            <person name="Carter-House D."/>
            <person name="Stajich J."/>
            <person name="Litt A."/>
        </authorList>
    </citation>
    <scope>NUCLEOTIDE SEQUENCE [LARGE SCALE GENOMIC DNA]</scope>
    <source>
        <strain evidence="2">AR-01</strain>
    </source>
</reference>
<evidence type="ECO:0000313" key="3">
    <source>
        <dbReference type="Proteomes" id="UP000823775"/>
    </source>
</evidence>
<comment type="caution">
    <text evidence="2">The sequence shown here is derived from an EMBL/GenBank/DDBJ whole genome shotgun (WGS) entry which is preliminary data.</text>
</comment>
<sequence length="154" mass="17463">MHHTLLKPTDEYFRLVESTISPTSFNWDEDFPDLKVGAGENAENPQRVTPTSQVQGGGSGFDLCCWQRELWFPAFFFVVKLLGAMEHETQNTMNLDVNLVPLDNPSDDSEHVPTSFPCEAMYLEGLVDGPVNRFRELLDKGGQRWRSGETLWSP</sequence>